<dbReference type="PANTHER" id="PTHR30523">
    <property type="entry name" value="PHOSPHOENOLPYRUVATE CARBOXYLASE"/>
    <property type="match status" value="1"/>
</dbReference>
<feature type="active site" evidence="10 12">
    <location>
        <position position="576"/>
    </location>
</feature>
<dbReference type="RefSeq" id="WP_146401984.1">
    <property type="nucleotide sequence ID" value="NZ_SJPQ01000003.1"/>
</dbReference>
<comment type="caution">
    <text evidence="13">The sequence shown here is derived from an EMBL/GenBank/DDBJ whole genome shotgun (WGS) entry which is preliminary data.</text>
</comment>
<protein>
    <recommendedName>
        <fullName evidence="5 10">Phosphoenolpyruvate carboxylase</fullName>
        <shortName evidence="10">PEPC</shortName>
        <shortName evidence="10">PEPCase</shortName>
        <ecNumber evidence="4 10">4.1.1.31</ecNumber>
    </recommendedName>
</protein>
<dbReference type="InterPro" id="IPR018129">
    <property type="entry name" value="PEP_COase_Lys_AS"/>
</dbReference>
<dbReference type="InterPro" id="IPR033129">
    <property type="entry name" value="PEPCASE_His_AS"/>
</dbReference>
<dbReference type="EC" id="4.1.1.31" evidence="4 10"/>
<evidence type="ECO:0000256" key="6">
    <source>
        <dbReference type="ARBA" id="ARBA00022842"/>
    </source>
</evidence>
<sequence length="919" mass="103372">MPPSEKLREEVDYLGRRFGDALRAHEGDDGFELVEAVRSDARAFCDGDEGAGDRLAERLANLPNNLLKVVVKAFSGFLELANLAEDRQRVRAIRDAAHSRPSQPRKESIRDALATLREQGFSAMEVQKALDRLDIDLVFTAHPTEAKRKSLRQKLRNLRGLLTERDDPQLLPRERQRVEGRVEREMSKLWQTDAARPMRPTVLEEVERGLSFLPVLWDTAPKILDELREAIAASYPDGDLRCARPLRFGSWMGGDRDGHPHVTPDITRQTVEWLRHAALDAHLDSCRRLLDSLSMACHEGRGCGDLLSLVQQARELWPVLDQEIEGLAPSEGYRLWLRIVMWRLEQSRRSTLGKPSPEGAYGSAAELQADLEHVRKALVESDNADLADTELQEWLDQIGVFGMQFARLDIRQHSGVYASVMRELWVASGVLGAEEELDEARRIELLRQTMPLAKNLSPVDLSDSARETLELFRTLRRLARRYGMESLGAHIVSMTHEPSDVLTVLWLWRWSERTGGGDPRDAELRLPLAPLLETIEDLNDGPRILKGLLELPEYREHVAALGDQQMVMVGYSDSTKDGGYLAACWALQRGQINIHAAGAQAGVHVTFFHGRGGSLGRGGGPAARAILSLPGVTFDGSLRLTEQGEVLAERYDSHPIAHRHLEQVFWSVLMAATHDYSKDDTQEWRTAMDRMSDSALEAYRLLVEKPGFVPFFRTATPIAGIEQLPIGSRPAKRKGGDSIQDLRAIPWVFSWTQSRCLLPAWYGLGSAVLAELDADPKRIDTLREMYARWRFFQATIDNTTLALAKANMPVFRRYVAQALDTVDDPAALEAVAGAIYVEFDRTREAILRITRNDELLDDIPWLQRSIRVRNRYVDPLNFVQLELMRRSGEAEPETPEAEQLARLVQLAIKGVAAGMRTTG</sequence>
<dbReference type="InterPro" id="IPR015813">
    <property type="entry name" value="Pyrv/PenolPyrv_kinase-like_dom"/>
</dbReference>
<comment type="similarity">
    <text evidence="3 10">Belongs to the PEPCase type 1 family.</text>
</comment>
<dbReference type="HAMAP" id="MF_00595">
    <property type="entry name" value="PEPcase_type1"/>
    <property type="match status" value="1"/>
</dbReference>
<organism evidence="13 14">
    <name type="scientific">Pseudobythopirellula maris</name>
    <dbReference type="NCBI Taxonomy" id="2527991"/>
    <lineage>
        <taxon>Bacteria</taxon>
        <taxon>Pseudomonadati</taxon>
        <taxon>Planctomycetota</taxon>
        <taxon>Planctomycetia</taxon>
        <taxon>Pirellulales</taxon>
        <taxon>Lacipirellulaceae</taxon>
        <taxon>Pseudobythopirellula</taxon>
    </lineage>
</organism>
<dbReference type="Pfam" id="PF00311">
    <property type="entry name" value="PEPcase"/>
    <property type="match status" value="1"/>
</dbReference>
<dbReference type="PRINTS" id="PR00150">
    <property type="entry name" value="PEPCARBXLASE"/>
</dbReference>
<evidence type="ECO:0000313" key="14">
    <source>
        <dbReference type="Proteomes" id="UP000315440"/>
    </source>
</evidence>
<dbReference type="PROSITE" id="PS00781">
    <property type="entry name" value="PEPCASE_1"/>
    <property type="match status" value="1"/>
</dbReference>
<keyword evidence="14" id="KW-1185">Reference proteome</keyword>
<evidence type="ECO:0000313" key="13">
    <source>
        <dbReference type="EMBL" id="TWT87655.1"/>
    </source>
</evidence>
<dbReference type="NCBIfam" id="NF000584">
    <property type="entry name" value="PRK00009.1"/>
    <property type="match status" value="1"/>
</dbReference>
<dbReference type="GO" id="GO:0000287">
    <property type="term" value="F:magnesium ion binding"/>
    <property type="evidence" value="ECO:0007669"/>
    <property type="project" value="UniProtKB-UniRule"/>
</dbReference>
<evidence type="ECO:0000256" key="3">
    <source>
        <dbReference type="ARBA" id="ARBA00008346"/>
    </source>
</evidence>
<dbReference type="EMBL" id="SJPQ01000003">
    <property type="protein sequence ID" value="TWT87655.1"/>
    <property type="molecule type" value="Genomic_DNA"/>
</dbReference>
<dbReference type="GO" id="GO:0006107">
    <property type="term" value="P:oxaloacetate metabolic process"/>
    <property type="evidence" value="ECO:0007669"/>
    <property type="project" value="UniProtKB-UniRule"/>
</dbReference>
<evidence type="ECO:0000256" key="1">
    <source>
        <dbReference type="ARBA" id="ARBA00001946"/>
    </source>
</evidence>
<evidence type="ECO:0000256" key="2">
    <source>
        <dbReference type="ARBA" id="ARBA00003670"/>
    </source>
</evidence>
<dbReference type="InterPro" id="IPR021135">
    <property type="entry name" value="PEP_COase"/>
</dbReference>
<evidence type="ECO:0000256" key="12">
    <source>
        <dbReference type="PROSITE-ProRule" id="PRU10112"/>
    </source>
</evidence>
<dbReference type="AlphaFoldDB" id="A0A5C5ZKI3"/>
<dbReference type="PROSITE" id="PS00393">
    <property type="entry name" value="PEPCASE_2"/>
    <property type="match status" value="1"/>
</dbReference>
<evidence type="ECO:0000256" key="7">
    <source>
        <dbReference type="ARBA" id="ARBA00023239"/>
    </source>
</evidence>
<keyword evidence="8 10" id="KW-0120">Carbon dioxide fixation</keyword>
<evidence type="ECO:0000256" key="11">
    <source>
        <dbReference type="PROSITE-ProRule" id="PRU10111"/>
    </source>
</evidence>
<dbReference type="InterPro" id="IPR022805">
    <property type="entry name" value="PEP_COase_bac/pln-type"/>
</dbReference>
<dbReference type="SUPFAM" id="SSF51621">
    <property type="entry name" value="Phosphoenolpyruvate/pyruvate domain"/>
    <property type="match status" value="1"/>
</dbReference>
<comment type="function">
    <text evidence="2 10">Forms oxaloacetate, a four-carbon dicarboxylic acid source for the tricarboxylic acid cycle.</text>
</comment>
<dbReference type="PANTHER" id="PTHR30523:SF6">
    <property type="entry name" value="PHOSPHOENOLPYRUVATE CARBOXYLASE"/>
    <property type="match status" value="1"/>
</dbReference>
<dbReference type="Gene3D" id="1.20.1440.90">
    <property type="entry name" value="Phosphoenolpyruvate/pyruvate domain"/>
    <property type="match status" value="1"/>
</dbReference>
<evidence type="ECO:0000256" key="8">
    <source>
        <dbReference type="ARBA" id="ARBA00023300"/>
    </source>
</evidence>
<comment type="subunit">
    <text evidence="10">Homotetramer.</text>
</comment>
<reference evidence="13 14" key="1">
    <citation type="submission" date="2019-02" db="EMBL/GenBank/DDBJ databases">
        <title>Deep-cultivation of Planctomycetes and their phenomic and genomic characterization uncovers novel biology.</title>
        <authorList>
            <person name="Wiegand S."/>
            <person name="Jogler M."/>
            <person name="Boedeker C."/>
            <person name="Pinto D."/>
            <person name="Vollmers J."/>
            <person name="Rivas-Marin E."/>
            <person name="Kohn T."/>
            <person name="Peeters S.H."/>
            <person name="Heuer A."/>
            <person name="Rast P."/>
            <person name="Oberbeckmann S."/>
            <person name="Bunk B."/>
            <person name="Jeske O."/>
            <person name="Meyerdierks A."/>
            <person name="Storesund J.E."/>
            <person name="Kallscheuer N."/>
            <person name="Luecker S."/>
            <person name="Lage O.M."/>
            <person name="Pohl T."/>
            <person name="Merkel B.J."/>
            <person name="Hornburger P."/>
            <person name="Mueller R.-W."/>
            <person name="Bruemmer F."/>
            <person name="Labrenz M."/>
            <person name="Spormann A.M."/>
            <person name="Op Den Camp H."/>
            <person name="Overmann J."/>
            <person name="Amann R."/>
            <person name="Jetten M.S.M."/>
            <person name="Mascher T."/>
            <person name="Medema M.H."/>
            <person name="Devos D.P."/>
            <person name="Kaster A.-K."/>
            <person name="Ovreas L."/>
            <person name="Rohde M."/>
            <person name="Galperin M.Y."/>
            <person name="Jogler C."/>
        </authorList>
    </citation>
    <scope>NUCLEOTIDE SEQUENCE [LARGE SCALE GENOMIC DNA]</scope>
    <source>
        <strain evidence="13 14">Mal64</strain>
    </source>
</reference>
<evidence type="ECO:0000256" key="9">
    <source>
        <dbReference type="ARBA" id="ARBA00048995"/>
    </source>
</evidence>
<name>A0A5C5ZKI3_9BACT</name>
<dbReference type="GO" id="GO:0015977">
    <property type="term" value="P:carbon fixation"/>
    <property type="evidence" value="ECO:0007669"/>
    <property type="project" value="UniProtKB-UniRule"/>
</dbReference>
<comment type="cofactor">
    <cofactor evidence="1 10">
        <name>Mg(2+)</name>
        <dbReference type="ChEBI" id="CHEBI:18420"/>
    </cofactor>
</comment>
<gene>
    <name evidence="10 13" type="primary">ppc</name>
    <name evidence="13" type="ORF">Mal64_31970</name>
</gene>
<dbReference type="GO" id="GO:0006099">
    <property type="term" value="P:tricarboxylic acid cycle"/>
    <property type="evidence" value="ECO:0007669"/>
    <property type="project" value="InterPro"/>
</dbReference>
<keyword evidence="13" id="KW-0670">Pyruvate</keyword>
<comment type="catalytic activity">
    <reaction evidence="9 10">
        <text>oxaloacetate + phosphate = phosphoenolpyruvate + hydrogencarbonate</text>
        <dbReference type="Rhea" id="RHEA:28370"/>
        <dbReference type="ChEBI" id="CHEBI:16452"/>
        <dbReference type="ChEBI" id="CHEBI:17544"/>
        <dbReference type="ChEBI" id="CHEBI:43474"/>
        <dbReference type="ChEBI" id="CHEBI:58702"/>
        <dbReference type="EC" id="4.1.1.31"/>
    </reaction>
</comment>
<proteinExistence type="inferred from homology"/>
<dbReference type="GO" id="GO:0008964">
    <property type="term" value="F:phosphoenolpyruvate carboxylase activity"/>
    <property type="evidence" value="ECO:0007669"/>
    <property type="project" value="UniProtKB-UniRule"/>
</dbReference>
<keyword evidence="7 10" id="KW-0456">Lyase</keyword>
<feature type="active site" evidence="10 11">
    <location>
        <position position="142"/>
    </location>
</feature>
<accession>A0A5C5ZKI3</accession>
<dbReference type="OrthoDB" id="9768133at2"/>
<keyword evidence="6 10" id="KW-0460">Magnesium</keyword>
<dbReference type="GO" id="GO:0005829">
    <property type="term" value="C:cytosol"/>
    <property type="evidence" value="ECO:0007669"/>
    <property type="project" value="TreeGrafter"/>
</dbReference>
<dbReference type="Proteomes" id="UP000315440">
    <property type="component" value="Unassembled WGS sequence"/>
</dbReference>
<evidence type="ECO:0000256" key="5">
    <source>
        <dbReference type="ARBA" id="ARBA00022419"/>
    </source>
</evidence>
<evidence type="ECO:0000256" key="10">
    <source>
        <dbReference type="HAMAP-Rule" id="MF_00595"/>
    </source>
</evidence>
<evidence type="ECO:0000256" key="4">
    <source>
        <dbReference type="ARBA" id="ARBA00012305"/>
    </source>
</evidence>